<keyword evidence="4" id="KW-1185">Reference proteome</keyword>
<evidence type="ECO:0000313" key="3">
    <source>
        <dbReference type="EMBL" id="MEE4594575.1"/>
    </source>
</evidence>
<feature type="domain" description="DUF397" evidence="2">
    <location>
        <begin position="10"/>
        <end position="64"/>
    </location>
</feature>
<sequence>MGSAPDLRTASWRKSSYSNNDGGVCVEVADNLPGIVPVRDSKDPDGPVLIFTNNSWSTFIASLKKKAGM</sequence>
<evidence type="ECO:0000259" key="2">
    <source>
        <dbReference type="Pfam" id="PF04149"/>
    </source>
</evidence>
<evidence type="ECO:0000313" key="4">
    <source>
        <dbReference type="Proteomes" id="UP001354709"/>
    </source>
</evidence>
<dbReference type="InterPro" id="IPR007278">
    <property type="entry name" value="DUF397"/>
</dbReference>
<evidence type="ECO:0000256" key="1">
    <source>
        <dbReference type="SAM" id="MobiDB-lite"/>
    </source>
</evidence>
<accession>A0ABU7PZP3</accession>
<reference evidence="3 4" key="1">
    <citation type="submission" date="2023-11" db="EMBL/GenBank/DDBJ databases">
        <title>30 novel species of actinomycetes from the DSMZ collection.</title>
        <authorList>
            <person name="Nouioui I."/>
        </authorList>
    </citation>
    <scope>NUCLEOTIDE SEQUENCE [LARGE SCALE GENOMIC DNA]</scope>
    <source>
        <strain evidence="3 4">DSM 41524</strain>
    </source>
</reference>
<name>A0ABU7PZP3_9ACTN</name>
<protein>
    <submittedName>
        <fullName evidence="3">DUF397 domain-containing protein</fullName>
    </submittedName>
</protein>
<dbReference type="Pfam" id="PF04149">
    <property type="entry name" value="DUF397"/>
    <property type="match status" value="1"/>
</dbReference>
<dbReference type="Proteomes" id="UP001354709">
    <property type="component" value="Unassembled WGS sequence"/>
</dbReference>
<organism evidence="3 4">
    <name type="scientific">Streptomyces asiaticus subsp. ignotus</name>
    <dbReference type="NCBI Taxonomy" id="3098222"/>
    <lineage>
        <taxon>Bacteria</taxon>
        <taxon>Bacillati</taxon>
        <taxon>Actinomycetota</taxon>
        <taxon>Actinomycetes</taxon>
        <taxon>Kitasatosporales</taxon>
        <taxon>Streptomycetaceae</taxon>
        <taxon>Streptomyces</taxon>
        <taxon>Streptomyces violaceusniger group</taxon>
    </lineage>
</organism>
<feature type="region of interest" description="Disordered" evidence="1">
    <location>
        <begin position="1"/>
        <end position="20"/>
    </location>
</feature>
<comment type="caution">
    <text evidence="3">The sequence shown here is derived from an EMBL/GenBank/DDBJ whole genome shotgun (WGS) entry which is preliminary data.</text>
</comment>
<dbReference type="EMBL" id="JAZBJO010000013">
    <property type="protein sequence ID" value="MEE4594575.1"/>
    <property type="molecule type" value="Genomic_DNA"/>
</dbReference>
<gene>
    <name evidence="3" type="ORF">V2J94_22265</name>
</gene>
<proteinExistence type="predicted"/>
<dbReference type="RefSeq" id="WP_330810957.1">
    <property type="nucleotide sequence ID" value="NZ_JAZBJO010000013.1"/>
</dbReference>